<evidence type="ECO:0000313" key="4">
    <source>
        <dbReference type="EMBL" id="TLD70119.1"/>
    </source>
</evidence>
<evidence type="ECO:0000256" key="3">
    <source>
        <dbReference type="SAM" id="Phobius"/>
    </source>
</evidence>
<feature type="transmembrane region" description="Helical" evidence="3">
    <location>
        <begin position="23"/>
        <end position="43"/>
    </location>
</feature>
<feature type="region of interest" description="Disordered" evidence="2">
    <location>
        <begin position="305"/>
        <end position="364"/>
    </location>
</feature>
<evidence type="ECO:0000256" key="2">
    <source>
        <dbReference type="SAM" id="MobiDB-lite"/>
    </source>
</evidence>
<keyword evidence="3" id="KW-1133">Transmembrane helix</keyword>
<dbReference type="RefSeq" id="WP_138086714.1">
    <property type="nucleotide sequence ID" value="NZ_VAUV01000009.1"/>
</dbReference>
<feature type="region of interest" description="Disordered" evidence="2">
    <location>
        <begin position="451"/>
        <end position="511"/>
    </location>
</feature>
<protein>
    <submittedName>
        <fullName evidence="4">Uncharacterized protein</fullName>
    </submittedName>
</protein>
<feature type="compositionally biased region" description="Polar residues" evidence="2">
    <location>
        <begin position="469"/>
        <end position="479"/>
    </location>
</feature>
<feature type="compositionally biased region" description="Polar residues" evidence="2">
    <location>
        <begin position="487"/>
        <end position="505"/>
    </location>
</feature>
<evidence type="ECO:0000313" key="5">
    <source>
        <dbReference type="Proteomes" id="UP000306196"/>
    </source>
</evidence>
<keyword evidence="3" id="KW-0472">Membrane</keyword>
<keyword evidence="1" id="KW-0175">Coiled coil</keyword>
<evidence type="ECO:0000256" key="1">
    <source>
        <dbReference type="SAM" id="Coils"/>
    </source>
</evidence>
<sequence length="547" mass="60271">MPAHDYIHTFLRLVRGRLEESRMLRILALSLLLATSAAFFWSLYWILRGYAVPKMGYGVAGAGLLLLLVAGYFWRRTSHEKAAHAADSHFGLKDALTSFLGFKRDSEDDFRRLHAEQTAEKVKALSVGTIPLVWPSRMLAVSATLMIASAVLGSRDASSVVKERLILEEQTTAKTEEINKELEEQVEELLKNASKEEKELLRPDEWRKWVKELEQTKDQKDAMRQYAELERKVQQAAEKLSLREQEQLLNKAAEELQQEAESRELGKKLEEKNYREATKDLQMLQAKADVSKPDEARKELARLKSTAQRMAAAARQHQQRSGKQGNSSKNGASESTQAANGKTAKSGSQGQSGAQSGGAGSSSLDDQMMALEQAVQEYDKALAQNQDASQCNAAQSKLNQQLAGLCKSVGKCATQRDLMKKLAALGQCASQCQGYLKDQQNMSLAQCLKPGGGKGIGSASSDSRRDASEQTQDNGNRDQLQGIKGSGPSNTTVEAADSGNGTATRQAKVAEREWQRQVESFIQREDVPAEVKDGVKEYFKGIQQVGE</sequence>
<reference evidence="4 5" key="1">
    <citation type="submission" date="2019-05" db="EMBL/GenBank/DDBJ databases">
        <title>Verrucobacter flavum gen. nov., sp. nov. a new member of the family Verrucomicrobiaceae.</title>
        <authorList>
            <person name="Szuroczki S."/>
            <person name="Abbaszade G."/>
            <person name="Szabo A."/>
            <person name="Felfoldi T."/>
            <person name="Schumann P."/>
            <person name="Boka K."/>
            <person name="Keki Z."/>
            <person name="Toumi M."/>
            <person name="Toth E."/>
        </authorList>
    </citation>
    <scope>NUCLEOTIDE SEQUENCE [LARGE SCALE GENOMIC DNA]</scope>
    <source>
        <strain evidence="4 5">MG-N-17</strain>
    </source>
</reference>
<keyword evidence="5" id="KW-1185">Reference proteome</keyword>
<accession>A0A5R8KEU4</accession>
<comment type="caution">
    <text evidence="4">The sequence shown here is derived from an EMBL/GenBank/DDBJ whole genome shotgun (WGS) entry which is preliminary data.</text>
</comment>
<feature type="coiled-coil region" evidence="1">
    <location>
        <begin position="364"/>
        <end position="391"/>
    </location>
</feature>
<feature type="compositionally biased region" description="Low complexity" evidence="2">
    <location>
        <begin position="307"/>
        <end position="316"/>
    </location>
</feature>
<organism evidence="4 5">
    <name type="scientific">Phragmitibacter flavus</name>
    <dbReference type="NCBI Taxonomy" id="2576071"/>
    <lineage>
        <taxon>Bacteria</taxon>
        <taxon>Pseudomonadati</taxon>
        <taxon>Verrucomicrobiota</taxon>
        <taxon>Verrucomicrobiia</taxon>
        <taxon>Verrucomicrobiales</taxon>
        <taxon>Verrucomicrobiaceae</taxon>
        <taxon>Phragmitibacter</taxon>
    </lineage>
</organism>
<dbReference type="OrthoDB" id="187216at2"/>
<name>A0A5R8KEU4_9BACT</name>
<proteinExistence type="predicted"/>
<dbReference type="AlphaFoldDB" id="A0A5R8KEU4"/>
<keyword evidence="3" id="KW-0812">Transmembrane</keyword>
<dbReference type="EMBL" id="VAUV01000009">
    <property type="protein sequence ID" value="TLD70119.1"/>
    <property type="molecule type" value="Genomic_DNA"/>
</dbReference>
<dbReference type="Proteomes" id="UP000306196">
    <property type="component" value="Unassembled WGS sequence"/>
</dbReference>
<feature type="compositionally biased region" description="Polar residues" evidence="2">
    <location>
        <begin position="321"/>
        <end position="345"/>
    </location>
</feature>
<gene>
    <name evidence="4" type="ORF">FEM03_13045</name>
</gene>
<feature type="transmembrane region" description="Helical" evidence="3">
    <location>
        <begin position="55"/>
        <end position="74"/>
    </location>
</feature>